<comment type="similarity">
    <text evidence="2">Belongs to the bacterial solute-binding protein 5 family.</text>
</comment>
<evidence type="ECO:0000313" key="7">
    <source>
        <dbReference type="Proteomes" id="UP000282195"/>
    </source>
</evidence>
<name>A0A387G0W5_9HYPH</name>
<dbReference type="InterPro" id="IPR039424">
    <property type="entry name" value="SBP_5"/>
</dbReference>
<dbReference type="GO" id="GO:0030288">
    <property type="term" value="C:outer membrane-bounded periplasmic space"/>
    <property type="evidence" value="ECO:0007669"/>
    <property type="project" value="UniProtKB-ARBA"/>
</dbReference>
<sequence>MKIAKFLTSLAVGTLIALPAFAVELKIGLQDDADVLDPAQSRTFVGRIVYTALCDKLVDVTPDLKFVPQLATSWKWSADGKQLTMELRQGVKFQDETPFNAQAVVDTIQRNQTMPESRRKSELSSVAKVEATGEYEVTFTLKAPDVTLLAQLSDRAGMIVSPTAAKALGAKFGDHPVCAGPFKFVERVQQDRIVLEKFQDYWNKDNIFVDKVTYLPIPDTTVRLANLRSGDLDMIERVAASDVGTVKSDSNLAYSDAVGTGWLGIYANIGNGARADNPLGKDKRLRQAFSLAIDRDAAMQVVFDGTGLAGNQPFAPNSPWYDKDIPVPARDVDKAKALVKAAGYDRVPVEIAVANNPVTMQTMQIIQSMVAEVGFDVSLKTTEFATLLDAQTAGNYQLSRSDWSGRSDPDGNIQQFVTTGAGLNDSKYSNPEVDKLLLEARQSQDNAVRKQKYDAAEVIMNDELPIIYLGHQAWIWAYNKKITGFVPSPDGMIRLVGVKKSS</sequence>
<dbReference type="KEGG" id="rjg:CCGE525_30380"/>
<dbReference type="PIRSF" id="PIRSF002741">
    <property type="entry name" value="MppA"/>
    <property type="match status" value="1"/>
</dbReference>
<evidence type="ECO:0000256" key="1">
    <source>
        <dbReference type="ARBA" id="ARBA00004418"/>
    </source>
</evidence>
<dbReference type="Gene3D" id="3.40.190.10">
    <property type="entry name" value="Periplasmic binding protein-like II"/>
    <property type="match status" value="1"/>
</dbReference>
<gene>
    <name evidence="6" type="ORF">CCGE525_30380</name>
</gene>
<dbReference type="Gene3D" id="3.10.105.10">
    <property type="entry name" value="Dipeptide-binding Protein, Domain 3"/>
    <property type="match status" value="1"/>
</dbReference>
<dbReference type="AlphaFoldDB" id="A0A387G0W5"/>
<dbReference type="GO" id="GO:0015833">
    <property type="term" value="P:peptide transport"/>
    <property type="evidence" value="ECO:0007669"/>
    <property type="project" value="TreeGrafter"/>
</dbReference>
<keyword evidence="7" id="KW-1185">Reference proteome</keyword>
<evidence type="ECO:0000256" key="4">
    <source>
        <dbReference type="SAM" id="SignalP"/>
    </source>
</evidence>
<geneLocation type="plasmid" evidence="7">
    <name>prccge525c</name>
</geneLocation>
<evidence type="ECO:0000256" key="3">
    <source>
        <dbReference type="ARBA" id="ARBA00022729"/>
    </source>
</evidence>
<dbReference type="RefSeq" id="WP_120707922.1">
    <property type="nucleotide sequence ID" value="NZ_CP032695.1"/>
</dbReference>
<dbReference type="GO" id="GO:1904680">
    <property type="term" value="F:peptide transmembrane transporter activity"/>
    <property type="evidence" value="ECO:0007669"/>
    <property type="project" value="TreeGrafter"/>
</dbReference>
<feature type="domain" description="Solute-binding protein family 5" evidence="5">
    <location>
        <begin position="65"/>
        <end position="420"/>
    </location>
</feature>
<dbReference type="InterPro" id="IPR000914">
    <property type="entry name" value="SBP_5_dom"/>
</dbReference>
<feature type="signal peptide" evidence="4">
    <location>
        <begin position="1"/>
        <end position="22"/>
    </location>
</feature>
<evidence type="ECO:0000259" key="5">
    <source>
        <dbReference type="Pfam" id="PF00496"/>
    </source>
</evidence>
<keyword evidence="3 4" id="KW-0732">Signal</keyword>
<evidence type="ECO:0000256" key="2">
    <source>
        <dbReference type="ARBA" id="ARBA00005695"/>
    </source>
</evidence>
<keyword evidence="6" id="KW-0614">Plasmid</keyword>
<dbReference type="PANTHER" id="PTHR30290">
    <property type="entry name" value="PERIPLASMIC BINDING COMPONENT OF ABC TRANSPORTER"/>
    <property type="match status" value="1"/>
</dbReference>
<dbReference type="OrthoDB" id="9803988at2"/>
<dbReference type="Pfam" id="PF00496">
    <property type="entry name" value="SBP_bac_5"/>
    <property type="match status" value="1"/>
</dbReference>
<organism evidence="6 7">
    <name type="scientific">Rhizobium jaguaris</name>
    <dbReference type="NCBI Taxonomy" id="1312183"/>
    <lineage>
        <taxon>Bacteria</taxon>
        <taxon>Pseudomonadati</taxon>
        <taxon>Pseudomonadota</taxon>
        <taxon>Alphaproteobacteria</taxon>
        <taxon>Hyphomicrobiales</taxon>
        <taxon>Rhizobiaceae</taxon>
        <taxon>Rhizobium/Agrobacterium group</taxon>
        <taxon>Rhizobium</taxon>
    </lineage>
</organism>
<dbReference type="Gene3D" id="3.90.76.10">
    <property type="entry name" value="Dipeptide-binding Protein, Domain 1"/>
    <property type="match status" value="1"/>
</dbReference>
<dbReference type="SUPFAM" id="SSF53850">
    <property type="entry name" value="Periplasmic binding protein-like II"/>
    <property type="match status" value="1"/>
</dbReference>
<proteinExistence type="inferred from homology"/>
<dbReference type="Proteomes" id="UP000282195">
    <property type="component" value="Plasmid pRCCGE525c"/>
</dbReference>
<dbReference type="GO" id="GO:0043190">
    <property type="term" value="C:ATP-binding cassette (ABC) transporter complex"/>
    <property type="evidence" value="ECO:0007669"/>
    <property type="project" value="InterPro"/>
</dbReference>
<dbReference type="EMBL" id="CP032695">
    <property type="protein sequence ID" value="AYG63015.1"/>
    <property type="molecule type" value="Genomic_DNA"/>
</dbReference>
<accession>A0A387G0W5</accession>
<evidence type="ECO:0000313" key="6">
    <source>
        <dbReference type="EMBL" id="AYG63015.1"/>
    </source>
</evidence>
<comment type="subcellular location">
    <subcellularLocation>
        <location evidence="1">Periplasm</location>
    </subcellularLocation>
</comment>
<reference evidence="6 7" key="1">
    <citation type="submission" date="2018-10" db="EMBL/GenBank/DDBJ databases">
        <title>Rhizobium etli, R. leguminosarum and a new Rhizobium genospecies from Phaseolus dumosus.</title>
        <authorList>
            <person name="Ramirez-Puebla S.T."/>
            <person name="Rogel-Hernandez M.A."/>
            <person name="Guerrero G."/>
            <person name="Ormeno-Orrillo E."/>
            <person name="Martinez-Romero J.C."/>
            <person name="Negrete-Yankelevich S."/>
            <person name="Martinez-Romero E."/>
        </authorList>
    </citation>
    <scope>NUCLEOTIDE SEQUENCE [LARGE SCALE GENOMIC DNA]</scope>
    <source>
        <strain evidence="6 7">CCGE525</strain>
        <plasmid evidence="7">prccge525c</plasmid>
    </source>
</reference>
<protein>
    <submittedName>
        <fullName evidence="6">ABC transporter substrate-binding protein</fullName>
    </submittedName>
</protein>
<dbReference type="PANTHER" id="PTHR30290:SF38">
    <property type="entry name" value="D,D-DIPEPTIDE-BINDING PERIPLASMIC PROTEIN DDPA-RELATED"/>
    <property type="match status" value="1"/>
</dbReference>
<dbReference type="CDD" id="cd08511">
    <property type="entry name" value="PBP2_NikA_DppA_OppA_like_5"/>
    <property type="match status" value="1"/>
</dbReference>
<dbReference type="InterPro" id="IPR030678">
    <property type="entry name" value="Peptide/Ni-bd"/>
</dbReference>
<feature type="chain" id="PRO_5017358517" evidence="4">
    <location>
        <begin position="23"/>
        <end position="502"/>
    </location>
</feature>